<dbReference type="PANTHER" id="PTHR35867:SF1">
    <property type="entry name" value="PROTEIN RSEC"/>
    <property type="match status" value="1"/>
</dbReference>
<comment type="caution">
    <text evidence="2">The sequence shown here is derived from an EMBL/GenBank/DDBJ whole genome shotgun (WGS) entry which is preliminary data.</text>
</comment>
<organism evidence="2 3">
    <name type="scientific">Rodentibacter ratti</name>
    <dbReference type="NCBI Taxonomy" id="1906745"/>
    <lineage>
        <taxon>Bacteria</taxon>
        <taxon>Pseudomonadati</taxon>
        <taxon>Pseudomonadota</taxon>
        <taxon>Gammaproteobacteria</taxon>
        <taxon>Pasteurellales</taxon>
        <taxon>Pasteurellaceae</taxon>
        <taxon>Rodentibacter</taxon>
    </lineage>
</organism>
<dbReference type="InterPro" id="IPR007359">
    <property type="entry name" value="SigmaE_reg_RseC_MucC"/>
</dbReference>
<keyword evidence="1" id="KW-0472">Membrane</keyword>
<proteinExistence type="predicted"/>
<accession>A0A1V3L3C7</accession>
<keyword evidence="1" id="KW-0812">Transmembrane</keyword>
<reference evidence="2 3" key="1">
    <citation type="submission" date="2016-10" db="EMBL/GenBank/DDBJ databases">
        <title>Rodentibacter gen. nov. and new species.</title>
        <authorList>
            <person name="Christensen H."/>
        </authorList>
    </citation>
    <scope>NUCLEOTIDE SEQUENCE [LARGE SCALE GENOMIC DNA]</scope>
    <source>
        <strain evidence="2 3">Ac81</strain>
    </source>
</reference>
<keyword evidence="1" id="KW-1133">Transmembrane helix</keyword>
<dbReference type="Pfam" id="PF04246">
    <property type="entry name" value="RseC_MucC"/>
    <property type="match status" value="1"/>
</dbReference>
<dbReference type="EMBL" id="MLAG01000004">
    <property type="protein sequence ID" value="OOF84100.1"/>
    <property type="molecule type" value="Genomic_DNA"/>
</dbReference>
<gene>
    <name evidence="2" type="ORF">BKG92_01020</name>
</gene>
<evidence type="ECO:0000313" key="3">
    <source>
        <dbReference type="Proteomes" id="UP000188573"/>
    </source>
</evidence>
<name>A0A1V3L3C7_9PAST</name>
<dbReference type="Proteomes" id="UP000188573">
    <property type="component" value="Unassembled WGS sequence"/>
</dbReference>
<dbReference type="AlphaFoldDB" id="A0A1V3L3C7"/>
<dbReference type="InterPro" id="IPR026268">
    <property type="entry name" value="RseC"/>
</dbReference>
<dbReference type="RefSeq" id="WP_077495355.1">
    <property type="nucleotide sequence ID" value="NZ_MLAG01000004.1"/>
</dbReference>
<protein>
    <submittedName>
        <fullName evidence="2">Uncharacterized protein</fullName>
    </submittedName>
</protein>
<feature type="transmembrane region" description="Helical" evidence="1">
    <location>
        <begin position="80"/>
        <end position="99"/>
    </location>
</feature>
<evidence type="ECO:0000313" key="2">
    <source>
        <dbReference type="EMBL" id="OOF84100.1"/>
    </source>
</evidence>
<dbReference type="PANTHER" id="PTHR35867">
    <property type="entry name" value="PROTEIN RSEC"/>
    <property type="match status" value="1"/>
</dbReference>
<keyword evidence="3" id="KW-1185">Reference proteome</keyword>
<feature type="transmembrane region" description="Helical" evidence="1">
    <location>
        <begin position="105"/>
        <end position="122"/>
    </location>
</feature>
<evidence type="ECO:0000256" key="1">
    <source>
        <dbReference type="SAM" id="Phobius"/>
    </source>
</evidence>
<sequence>MLKESAVVISYENGIAKVKCQSQSACGQCAAKNSCGTSSLSELNGKHGEHIFTVETMMPLREGQVVEIGLEEKSMLFSALLMYIVPLAVLLLATGLSHYISENELIRALVIFLFTAISFVFIKRYTKKLGRQTEFQPILLRVLS</sequence>
<dbReference type="PIRSF" id="PIRSF004923">
    <property type="entry name" value="RseC"/>
    <property type="match status" value="1"/>
</dbReference>